<feature type="domain" description="Chitin-binding type-2" evidence="7">
    <location>
        <begin position="104"/>
        <end position="166"/>
    </location>
</feature>
<dbReference type="Proteomes" id="UP000192578">
    <property type="component" value="Unassembled WGS sequence"/>
</dbReference>
<proteinExistence type="predicted"/>
<evidence type="ECO:0000313" key="9">
    <source>
        <dbReference type="Proteomes" id="UP000192578"/>
    </source>
</evidence>
<evidence type="ECO:0000256" key="3">
    <source>
        <dbReference type="ARBA" id="ARBA00022737"/>
    </source>
</evidence>
<feature type="compositionally biased region" description="Polar residues" evidence="6">
    <location>
        <begin position="903"/>
        <end position="924"/>
    </location>
</feature>
<accession>A0A1W0XB65</accession>
<dbReference type="Pfam" id="PF01607">
    <property type="entry name" value="CBM_14"/>
    <property type="match status" value="2"/>
</dbReference>
<keyword evidence="4" id="KW-1015">Disulfide bond</keyword>
<protein>
    <recommendedName>
        <fullName evidence="7">Chitin-binding type-2 domain-containing protein</fullName>
    </recommendedName>
</protein>
<dbReference type="SUPFAM" id="SSF57625">
    <property type="entry name" value="Invertebrate chitin-binding proteins"/>
    <property type="match status" value="4"/>
</dbReference>
<dbReference type="AlphaFoldDB" id="A0A1W0XB65"/>
<keyword evidence="9" id="KW-1185">Reference proteome</keyword>
<feature type="region of interest" description="Disordered" evidence="6">
    <location>
        <begin position="896"/>
        <end position="995"/>
    </location>
</feature>
<keyword evidence="5" id="KW-0325">Glycoprotein</keyword>
<feature type="region of interest" description="Disordered" evidence="6">
    <location>
        <begin position="234"/>
        <end position="260"/>
    </location>
</feature>
<dbReference type="GO" id="GO:0008061">
    <property type="term" value="F:chitin binding"/>
    <property type="evidence" value="ECO:0007669"/>
    <property type="project" value="UniProtKB-KW"/>
</dbReference>
<evidence type="ECO:0000256" key="4">
    <source>
        <dbReference type="ARBA" id="ARBA00023157"/>
    </source>
</evidence>
<evidence type="ECO:0000256" key="6">
    <source>
        <dbReference type="SAM" id="MobiDB-lite"/>
    </source>
</evidence>
<dbReference type="GO" id="GO:0005576">
    <property type="term" value="C:extracellular region"/>
    <property type="evidence" value="ECO:0007669"/>
    <property type="project" value="InterPro"/>
</dbReference>
<reference evidence="9" key="1">
    <citation type="submission" date="2017-01" db="EMBL/GenBank/DDBJ databases">
        <title>Comparative genomics of anhydrobiosis in the tardigrade Hypsibius dujardini.</title>
        <authorList>
            <person name="Yoshida Y."/>
            <person name="Koutsovoulos G."/>
            <person name="Laetsch D."/>
            <person name="Stevens L."/>
            <person name="Kumar S."/>
            <person name="Horikawa D."/>
            <person name="Ishino K."/>
            <person name="Komine S."/>
            <person name="Tomita M."/>
            <person name="Blaxter M."/>
            <person name="Arakawa K."/>
        </authorList>
    </citation>
    <scope>NUCLEOTIDE SEQUENCE [LARGE SCALE GENOMIC DNA]</scope>
    <source>
        <strain evidence="9">Z151</strain>
    </source>
</reference>
<name>A0A1W0XB65_HYPEX</name>
<dbReference type="Gene3D" id="2.170.140.10">
    <property type="entry name" value="Chitin binding domain"/>
    <property type="match status" value="4"/>
</dbReference>
<dbReference type="PANTHER" id="PTHR23301:SF0">
    <property type="entry name" value="CHITIN-BINDING TYPE-2 DOMAIN-CONTAINING PROTEIN-RELATED"/>
    <property type="match status" value="1"/>
</dbReference>
<feature type="domain" description="Chitin-binding type-2" evidence="7">
    <location>
        <begin position="705"/>
        <end position="769"/>
    </location>
</feature>
<dbReference type="PROSITE" id="PS50940">
    <property type="entry name" value="CHIT_BIND_II"/>
    <property type="match status" value="3"/>
</dbReference>
<dbReference type="InterPro" id="IPR036508">
    <property type="entry name" value="Chitin-bd_dom_sf"/>
</dbReference>
<feature type="compositionally biased region" description="Polar residues" evidence="6">
    <location>
        <begin position="244"/>
        <end position="257"/>
    </location>
</feature>
<comment type="caution">
    <text evidence="8">The sequence shown here is derived from an EMBL/GenBank/DDBJ whole genome shotgun (WGS) entry which is preliminary data.</text>
</comment>
<feature type="compositionally biased region" description="Low complexity" evidence="6">
    <location>
        <begin position="925"/>
        <end position="952"/>
    </location>
</feature>
<sequence length="1191" mass="128272">MNSNRPGSYVSELSGLTCKTSGFFPHPTNSTKFYRCVALHLNSTFMIYLFSCEVGLLYEPTVAACVKSLGEEQMESSTPTNSKTIFDSPTSSTNISDYVRNWETERCRNDTQAGLFRSPVNCRRFFRCSRTQTSVKVERFSCPTGLFFDEATHACTWASETSSCNVLDTSEDLQITIDSPASAAPPLPTRPSSPSLKVMPTLATIWLTSPTTKSNQPRKTTILDSALTVYPTTTANPATTSMTQDTVTGTSESSGNLKQFLRPPPYLTATGVLVVDGSEFKCETVGSFPSSSPCVFYKCEKYVWLPSFLLFRFQCPPHTVFDNGTCQYNPTADCVASEPPSVQTDRISASLGSSASGGNGGFPVANTSSNTSMVGRPISNEIAGTSNISQLSEGKTDLCLKEGIFPLPFATSCSTRFMICRYLSGPLHFFVSVHECPPSLVFSPIKKQCIDPSTSNLNCLTAASSEPSLYVASNPGSATSFVVQDLPNFLTVTSQESTGTAGEPSQPCQEAGFTQISCHRFRRCQWLLRPEPQSGVWVSYEFECGKGMVFDVTVTACVRPLDSSPCPDEPSASQLSDVSLASLIPSSTATAINLAGVSETLTMSPTTPITISTTTSVTEEQPSSTATVATWTLPSTDTDAPGVPTTSERPVLTSATQVEVVGNRFNGGPGSVQFSSSSVAPPFSSTVASFATAIWGGPFKMKARTPVCFRSGYFLYPSDQNCQRFYRCLQLTPEPNSFVMLHYRCDDGFVFDGKYSACTAAISSPTCTSLQQMAGLDFGAGVPAPTVANVSSGSSGSFQNGMSGSSDEQWPTTTTAKVVINRLPIKILPQVWQMAGQDADSSGSAALVCTTQRIYRLQTCGYYYSCIEKEKGKFHLQEIYCETLYLDVNSGQCVEPPVKDPCSRSTASKVRGNIKSNTTPNSWFSTSDSSSSDPTSPVTETTTTPATTTPSTTLPPSPTTPSTTPLTTLPPSPTTLSTLPTAVRTTPELTTSTARTMSTVGSLLVFTHRPSRPYRVRRPVTTTTANALTVSIANYQPPPPTTDALPLPSSDALAGSFTTPMTLSAYRETFNKLYAQLVNGGLGTPTTTRGFPDDSEEQIVATTAAPALILNFNTVSGQLTNLTTGVTFQCRAEGYFRNSRDAQCSKFYLCVRVGPRQYNLFEFMCLPHNGIQWRYNQNRNACVDPQDVLQC</sequence>
<feature type="domain" description="Chitin-binding type-2" evidence="7">
    <location>
        <begin position="396"/>
        <end position="461"/>
    </location>
</feature>
<dbReference type="OrthoDB" id="6020543at2759"/>
<gene>
    <name evidence="8" type="ORF">BV898_01338</name>
</gene>
<feature type="compositionally biased region" description="Low complexity" evidence="6">
    <location>
        <begin position="234"/>
        <end position="243"/>
    </location>
</feature>
<evidence type="ECO:0000256" key="2">
    <source>
        <dbReference type="ARBA" id="ARBA00022729"/>
    </source>
</evidence>
<evidence type="ECO:0000256" key="5">
    <source>
        <dbReference type="ARBA" id="ARBA00023180"/>
    </source>
</evidence>
<evidence type="ECO:0000259" key="7">
    <source>
        <dbReference type="PROSITE" id="PS50940"/>
    </source>
</evidence>
<evidence type="ECO:0000313" key="8">
    <source>
        <dbReference type="EMBL" id="OQV24746.1"/>
    </source>
</evidence>
<dbReference type="InterPro" id="IPR051940">
    <property type="entry name" value="Chitin_bind-dev_reg"/>
</dbReference>
<keyword evidence="2" id="KW-0732">Signal</keyword>
<keyword evidence="1" id="KW-0147">Chitin-binding</keyword>
<dbReference type="PANTHER" id="PTHR23301">
    <property type="entry name" value="CHITIN BINDING PERITROPHIN-A"/>
    <property type="match status" value="1"/>
</dbReference>
<evidence type="ECO:0000256" key="1">
    <source>
        <dbReference type="ARBA" id="ARBA00022669"/>
    </source>
</evidence>
<keyword evidence="3" id="KW-0677">Repeat</keyword>
<dbReference type="EMBL" id="MTYJ01000005">
    <property type="protein sequence ID" value="OQV24746.1"/>
    <property type="molecule type" value="Genomic_DNA"/>
</dbReference>
<organism evidence="8 9">
    <name type="scientific">Hypsibius exemplaris</name>
    <name type="common">Freshwater tardigrade</name>
    <dbReference type="NCBI Taxonomy" id="2072580"/>
    <lineage>
        <taxon>Eukaryota</taxon>
        <taxon>Metazoa</taxon>
        <taxon>Ecdysozoa</taxon>
        <taxon>Tardigrada</taxon>
        <taxon>Eutardigrada</taxon>
        <taxon>Parachela</taxon>
        <taxon>Hypsibioidea</taxon>
        <taxon>Hypsibiidae</taxon>
        <taxon>Hypsibius</taxon>
    </lineage>
</organism>
<dbReference type="SMART" id="SM00494">
    <property type="entry name" value="ChtBD2"/>
    <property type="match status" value="7"/>
</dbReference>
<feature type="compositionally biased region" description="Polar residues" evidence="6">
    <location>
        <begin position="983"/>
        <end position="995"/>
    </location>
</feature>
<dbReference type="InterPro" id="IPR002557">
    <property type="entry name" value="Chitin-bd_dom"/>
</dbReference>